<keyword evidence="3" id="KW-1185">Reference proteome</keyword>
<accession>A0A9Q0H021</accession>
<comment type="caution">
    <text evidence="2">The sequence shown here is derived from an EMBL/GenBank/DDBJ whole genome shotgun (WGS) entry which is preliminary data.</text>
</comment>
<protein>
    <submittedName>
        <fullName evidence="2">Uncharacterized protein</fullName>
    </submittedName>
</protein>
<organism evidence="2 3">
    <name type="scientific">Protea cynaroides</name>
    <dbReference type="NCBI Taxonomy" id="273540"/>
    <lineage>
        <taxon>Eukaryota</taxon>
        <taxon>Viridiplantae</taxon>
        <taxon>Streptophyta</taxon>
        <taxon>Embryophyta</taxon>
        <taxon>Tracheophyta</taxon>
        <taxon>Spermatophyta</taxon>
        <taxon>Magnoliopsida</taxon>
        <taxon>Proteales</taxon>
        <taxon>Proteaceae</taxon>
        <taxon>Protea</taxon>
    </lineage>
</organism>
<dbReference type="PANTHER" id="PTHR37256:SF1">
    <property type="entry name" value="MYB-LIKE PROTEIN A"/>
    <property type="match status" value="1"/>
</dbReference>
<dbReference type="Proteomes" id="UP001141806">
    <property type="component" value="Unassembled WGS sequence"/>
</dbReference>
<dbReference type="OrthoDB" id="692030at2759"/>
<dbReference type="PANTHER" id="PTHR37256">
    <property type="entry name" value="E1A-BINDING PROTEIN P400-LIKE"/>
    <property type="match status" value="1"/>
</dbReference>
<proteinExistence type="predicted"/>
<feature type="compositionally biased region" description="Basic residues" evidence="1">
    <location>
        <begin position="97"/>
        <end position="106"/>
    </location>
</feature>
<evidence type="ECO:0000256" key="1">
    <source>
        <dbReference type="SAM" id="MobiDB-lite"/>
    </source>
</evidence>
<dbReference type="EMBL" id="JAMYWD010000010">
    <property type="protein sequence ID" value="KAJ4957411.1"/>
    <property type="molecule type" value="Genomic_DNA"/>
</dbReference>
<evidence type="ECO:0000313" key="2">
    <source>
        <dbReference type="EMBL" id="KAJ4957411.1"/>
    </source>
</evidence>
<evidence type="ECO:0000313" key="3">
    <source>
        <dbReference type="Proteomes" id="UP001141806"/>
    </source>
</evidence>
<gene>
    <name evidence="2" type="ORF">NE237_024522</name>
</gene>
<feature type="region of interest" description="Disordered" evidence="1">
    <location>
        <begin position="1"/>
        <end position="108"/>
    </location>
</feature>
<feature type="compositionally biased region" description="Basic and acidic residues" evidence="1">
    <location>
        <begin position="13"/>
        <end position="23"/>
    </location>
</feature>
<dbReference type="AlphaFoldDB" id="A0A9Q0H021"/>
<name>A0A9Q0H021_9MAGN</name>
<reference evidence="2" key="1">
    <citation type="journal article" date="2023" name="Plant J.">
        <title>The genome of the king protea, Protea cynaroides.</title>
        <authorList>
            <person name="Chang J."/>
            <person name="Duong T.A."/>
            <person name="Schoeman C."/>
            <person name="Ma X."/>
            <person name="Roodt D."/>
            <person name="Barker N."/>
            <person name="Li Z."/>
            <person name="Van de Peer Y."/>
            <person name="Mizrachi E."/>
        </authorList>
    </citation>
    <scope>NUCLEOTIDE SEQUENCE</scope>
    <source>
        <tissue evidence="2">Young leaves</tissue>
    </source>
</reference>
<sequence length="197" mass="22854">MRNRPSRQGIKGSETEIERKEGPRPSGAYIRNLVKQLSSSRTKDPTNPKVPVAGDDDDEDGFPEYWTKLGQGLSETQKQSNQPQEPDEQKPQPPKKQVSRRLHTSRPYRERLLNMAEARREIVTALKFHRAAMKQANIERQQQQLEPPPQIQIPRPSLEHAEKMKYWRSSRVYPSNTNNHYYSNHIAYSSLPFPLQA</sequence>